<protein>
    <submittedName>
        <fullName evidence="2">Uncharacterized protein</fullName>
    </submittedName>
</protein>
<dbReference type="KEGG" id="chm:B842_03445"/>
<dbReference type="STRING" id="1223515.B842_03445"/>
<evidence type="ECO:0000313" key="3">
    <source>
        <dbReference type="Proteomes" id="UP000031524"/>
    </source>
</evidence>
<reference evidence="2 3" key="1">
    <citation type="submission" date="2013-04" db="EMBL/GenBank/DDBJ databases">
        <title>Complete genome sequence of Corynebacterium humireducens DSM 45392(T), isolated from a wastewater-fed microbial fuel cell.</title>
        <authorList>
            <person name="Ruckert C."/>
            <person name="Albersmeier A."/>
            <person name="Kalinowski J."/>
        </authorList>
    </citation>
    <scope>NUCLEOTIDE SEQUENCE [LARGE SCALE GENOMIC DNA]</scope>
    <source>
        <strain evidence="3">MFC-5</strain>
    </source>
</reference>
<accession>A0A0B5D5Z8</accession>
<dbReference type="HOGENOM" id="CLU_1783613_0_0_11"/>
<dbReference type="RefSeq" id="WP_040085218.1">
    <property type="nucleotide sequence ID" value="NZ_BCSU01000019.1"/>
</dbReference>
<name>A0A0B5D5Z8_9CORY</name>
<keyword evidence="3" id="KW-1185">Reference proteome</keyword>
<evidence type="ECO:0000313" key="2">
    <source>
        <dbReference type="EMBL" id="AJE32542.1"/>
    </source>
</evidence>
<proteinExistence type="predicted"/>
<feature type="compositionally biased region" description="Pro residues" evidence="1">
    <location>
        <begin position="120"/>
        <end position="130"/>
    </location>
</feature>
<dbReference type="AlphaFoldDB" id="A0A0B5D5Z8"/>
<feature type="region of interest" description="Disordered" evidence="1">
    <location>
        <begin position="110"/>
        <end position="145"/>
    </location>
</feature>
<sequence length="145" mass="16501">MTPTPHPSDPTHHASIDAWQLGRYPGRHVFARPHNTPDTTPAHWCQLLDVWIEDTLIIGLIDWHGTPSRVHWLMTNRVQVELTPTEHQHAHTTDLGNGYRCTHYDPWADGPTVPLEHRQPAPPHRPPRTQPPATKSTDQPALFTL</sequence>
<dbReference type="Proteomes" id="UP000031524">
    <property type="component" value="Chromosome"/>
</dbReference>
<evidence type="ECO:0000256" key="1">
    <source>
        <dbReference type="SAM" id="MobiDB-lite"/>
    </source>
</evidence>
<gene>
    <name evidence="2" type="ORF">B842_03445</name>
</gene>
<dbReference type="EMBL" id="CP005286">
    <property type="protein sequence ID" value="AJE32542.1"/>
    <property type="molecule type" value="Genomic_DNA"/>
</dbReference>
<organism evidence="2 3">
    <name type="scientific">Corynebacterium humireducens NBRC 106098 = DSM 45392</name>
    <dbReference type="NCBI Taxonomy" id="1223515"/>
    <lineage>
        <taxon>Bacteria</taxon>
        <taxon>Bacillati</taxon>
        <taxon>Actinomycetota</taxon>
        <taxon>Actinomycetes</taxon>
        <taxon>Mycobacteriales</taxon>
        <taxon>Corynebacteriaceae</taxon>
        <taxon>Corynebacterium</taxon>
    </lineage>
</organism>